<dbReference type="RefSeq" id="WP_266340517.1">
    <property type="nucleotide sequence ID" value="NZ_JAPKNK010000010.1"/>
</dbReference>
<evidence type="ECO:0000313" key="3">
    <source>
        <dbReference type="Proteomes" id="UP001144805"/>
    </source>
</evidence>
<protein>
    <submittedName>
        <fullName evidence="2">DUF2075 domain-containing protein</fullName>
    </submittedName>
</protein>
<accession>A0A9X3IMH4</accession>
<organism evidence="2 3">
    <name type="scientific">Kaistia nematophila</name>
    <dbReference type="NCBI Taxonomy" id="2994654"/>
    <lineage>
        <taxon>Bacteria</taxon>
        <taxon>Pseudomonadati</taxon>
        <taxon>Pseudomonadota</taxon>
        <taxon>Alphaproteobacteria</taxon>
        <taxon>Hyphomicrobiales</taxon>
        <taxon>Kaistiaceae</taxon>
        <taxon>Kaistia</taxon>
    </lineage>
</organism>
<feature type="domain" description="Schlafen group 3-like DNA/RNA helicase" evidence="1">
    <location>
        <begin position="248"/>
        <end position="639"/>
    </location>
</feature>
<evidence type="ECO:0000259" key="1">
    <source>
        <dbReference type="Pfam" id="PF09848"/>
    </source>
</evidence>
<dbReference type="InterPro" id="IPR018647">
    <property type="entry name" value="SLFN_3-like_DNA/RNA_helicase"/>
</dbReference>
<dbReference type="SUPFAM" id="SSF52540">
    <property type="entry name" value="P-loop containing nucleoside triphosphate hydrolases"/>
    <property type="match status" value="1"/>
</dbReference>
<evidence type="ECO:0000313" key="2">
    <source>
        <dbReference type="EMBL" id="MCX5571563.1"/>
    </source>
</evidence>
<dbReference type="EMBL" id="JAPKNK010000010">
    <property type="protein sequence ID" value="MCX5571563.1"/>
    <property type="molecule type" value="Genomic_DNA"/>
</dbReference>
<gene>
    <name evidence="2" type="ORF">OSH07_20350</name>
</gene>
<reference evidence="2" key="1">
    <citation type="submission" date="2022-11" db="EMBL/GenBank/DDBJ databases">
        <title>Biodiversity and phylogenetic relationships of bacteria.</title>
        <authorList>
            <person name="Machado R.A.R."/>
            <person name="Bhat A."/>
            <person name="Loulou A."/>
            <person name="Kallel S."/>
        </authorList>
    </citation>
    <scope>NUCLEOTIDE SEQUENCE</scope>
    <source>
        <strain evidence="2">K-TC2</strain>
    </source>
</reference>
<dbReference type="Pfam" id="PF09848">
    <property type="entry name" value="SLFN-g3_helicase"/>
    <property type="match status" value="1"/>
</dbReference>
<keyword evidence="3" id="KW-1185">Reference proteome</keyword>
<dbReference type="InterPro" id="IPR027417">
    <property type="entry name" value="P-loop_NTPase"/>
</dbReference>
<comment type="caution">
    <text evidence="2">The sequence shown here is derived from an EMBL/GenBank/DDBJ whole genome shotgun (WGS) entry which is preliminary data.</text>
</comment>
<dbReference type="Gene3D" id="3.40.50.300">
    <property type="entry name" value="P-loop containing nucleotide triphosphate hydrolases"/>
    <property type="match status" value="1"/>
</dbReference>
<sequence>MLRRAYYQKSIREFLTDSSESILGTLTKAHHFSLEIQQTNAWVCQISQLKQQLGMLTLSDGDVFFEFAIPRMGKRVDAIVHSANVIFLIEYKVGARTQDRAAMDQVLDYALDLKNFHEHSHDKPIVPIVVATAASPVVNTVVWFDDSVARPLLSNGSDLASLIESVTGDPRSRPHAIQGFGEMPQAPMANWAEGGYHPTPTIVEAAQALYQGHKVEEISRADAGTKNLTLTASALQAVVQEARANSRKAICFVTGVPGAGKTLAGLNISTRNDSDSEEHAVFLSGNGPLVTVLREALARDDVARASMRGDRMDKKSAFEKVSSFVQNIHHFRDEALRSDKPPVEHVVVFDEAQRAWDREHAEKFMTQKRGMPSFDMSEPEFLISVMDRRTDWATIICLIGGGQEINTGEAGLVEWFSALQNHFPDWHIYHSGHIIHPNYSWGQDLNSKLSRRNATVVEDLHLAVSVRSYRAEKLSEFVGAVIEGDSTRAFALKAELTHYPLAITRDLASARRWLRLQARGTERTGLVASSGALRLKPEGLHVKAKIDPENWFLNGNDDVRSSYYLEDVATEFDIQGLELDWVGVCWDADLRQSPQGWSHYNFRGAAWQRINDEVRRTYRANAYRVLLTRARQGMVIFVPQGEPEDKTRAPEFYDETYAFLRACGIEAIP</sequence>
<name>A0A9X3IMH4_9HYPH</name>
<dbReference type="AlphaFoldDB" id="A0A9X3IMH4"/>
<dbReference type="Proteomes" id="UP001144805">
    <property type="component" value="Unassembled WGS sequence"/>
</dbReference>
<proteinExistence type="predicted"/>